<gene>
    <name evidence="1" type="ORF">BZB76_3212</name>
</gene>
<dbReference type="EMBL" id="RBWU01000003">
    <property type="protein sequence ID" value="RKS74695.1"/>
    <property type="molecule type" value="Genomic_DNA"/>
</dbReference>
<reference evidence="1 2" key="1">
    <citation type="submission" date="2018-10" db="EMBL/GenBank/DDBJ databases">
        <title>Genomic Encyclopedia of Archaeal and Bacterial Type Strains, Phase II (KMG-II): from individual species to whole genera.</title>
        <authorList>
            <person name="Goeker M."/>
        </authorList>
    </citation>
    <scope>NUCLEOTIDE SEQUENCE [LARGE SCALE GENOMIC DNA]</scope>
    <source>
        <strain evidence="1 2">DSM 43383</strain>
    </source>
</reference>
<dbReference type="OrthoDB" id="3482824at2"/>
<accession>A0A495QNY8</accession>
<dbReference type="Proteomes" id="UP000274601">
    <property type="component" value="Unassembled WGS sequence"/>
</dbReference>
<sequence length="111" mass="12218">MSAHLDALADALAFAGWTCVPRYDEATPLLRVFSPSLPMIGESISVKAGVGGVPWFISSTGDPLRPCHDLRGTCVEVSARLAPLVVDARSPRSGSRRWRDRLFVLTRRRDR</sequence>
<proteinExistence type="predicted"/>
<name>A0A495QNY8_9ACTN</name>
<evidence type="ECO:0000313" key="1">
    <source>
        <dbReference type="EMBL" id="RKS74695.1"/>
    </source>
</evidence>
<comment type="caution">
    <text evidence="1">The sequence shown here is derived from an EMBL/GenBank/DDBJ whole genome shotgun (WGS) entry which is preliminary data.</text>
</comment>
<protein>
    <submittedName>
        <fullName evidence="1">Uncharacterized protein</fullName>
    </submittedName>
</protein>
<dbReference type="RefSeq" id="WP_121435101.1">
    <property type="nucleotide sequence ID" value="NZ_RBWU01000003.1"/>
</dbReference>
<evidence type="ECO:0000313" key="2">
    <source>
        <dbReference type="Proteomes" id="UP000274601"/>
    </source>
</evidence>
<dbReference type="AlphaFoldDB" id="A0A495QNY8"/>
<keyword evidence="2" id="KW-1185">Reference proteome</keyword>
<organism evidence="1 2">
    <name type="scientific">Actinomadura pelletieri DSM 43383</name>
    <dbReference type="NCBI Taxonomy" id="1120940"/>
    <lineage>
        <taxon>Bacteria</taxon>
        <taxon>Bacillati</taxon>
        <taxon>Actinomycetota</taxon>
        <taxon>Actinomycetes</taxon>
        <taxon>Streptosporangiales</taxon>
        <taxon>Thermomonosporaceae</taxon>
        <taxon>Actinomadura</taxon>
    </lineage>
</organism>